<sequence>MMERILSSNFSSDYCGVNRSVVLGLFFPCSEEVERKTVLPSSKLSCDGLGGRNVSDSFVERIKSKDFSSRRSNYFRFRSFHNRTESLERRNVE</sequence>
<name>A0AAV4YED1_CAEEX</name>
<dbReference type="AlphaFoldDB" id="A0AAV4YED1"/>
<reference evidence="1 2" key="1">
    <citation type="submission" date="2021-06" db="EMBL/GenBank/DDBJ databases">
        <title>Caerostris extrusa draft genome.</title>
        <authorList>
            <person name="Kono N."/>
            <person name="Arakawa K."/>
        </authorList>
    </citation>
    <scope>NUCLEOTIDE SEQUENCE [LARGE SCALE GENOMIC DNA]</scope>
</reference>
<protein>
    <submittedName>
        <fullName evidence="1">Uncharacterized protein</fullName>
    </submittedName>
</protein>
<dbReference type="EMBL" id="BPLR01019263">
    <property type="protein sequence ID" value="GIZ05284.1"/>
    <property type="molecule type" value="Genomic_DNA"/>
</dbReference>
<dbReference type="Proteomes" id="UP001054945">
    <property type="component" value="Unassembled WGS sequence"/>
</dbReference>
<evidence type="ECO:0000313" key="1">
    <source>
        <dbReference type="EMBL" id="GIZ05284.1"/>
    </source>
</evidence>
<accession>A0AAV4YED1</accession>
<gene>
    <name evidence="1" type="ORF">CEXT_504091</name>
</gene>
<comment type="caution">
    <text evidence="1">The sequence shown here is derived from an EMBL/GenBank/DDBJ whole genome shotgun (WGS) entry which is preliminary data.</text>
</comment>
<keyword evidence="2" id="KW-1185">Reference proteome</keyword>
<evidence type="ECO:0000313" key="2">
    <source>
        <dbReference type="Proteomes" id="UP001054945"/>
    </source>
</evidence>
<proteinExistence type="predicted"/>
<organism evidence="1 2">
    <name type="scientific">Caerostris extrusa</name>
    <name type="common">Bark spider</name>
    <name type="synonym">Caerostris bankana</name>
    <dbReference type="NCBI Taxonomy" id="172846"/>
    <lineage>
        <taxon>Eukaryota</taxon>
        <taxon>Metazoa</taxon>
        <taxon>Ecdysozoa</taxon>
        <taxon>Arthropoda</taxon>
        <taxon>Chelicerata</taxon>
        <taxon>Arachnida</taxon>
        <taxon>Araneae</taxon>
        <taxon>Araneomorphae</taxon>
        <taxon>Entelegynae</taxon>
        <taxon>Araneoidea</taxon>
        <taxon>Araneidae</taxon>
        <taxon>Caerostris</taxon>
    </lineage>
</organism>